<dbReference type="Pfam" id="PF13602">
    <property type="entry name" value="ADH_zinc_N_2"/>
    <property type="match status" value="1"/>
</dbReference>
<keyword evidence="4" id="KW-1185">Reference proteome</keyword>
<dbReference type="EMBL" id="AP027732">
    <property type="protein sequence ID" value="BDZ48501.1"/>
    <property type="molecule type" value="Genomic_DNA"/>
</dbReference>
<evidence type="ECO:0000256" key="1">
    <source>
        <dbReference type="ARBA" id="ARBA00022857"/>
    </source>
</evidence>
<reference evidence="4" key="1">
    <citation type="journal article" date="2019" name="Int. J. Syst. Evol. Microbiol.">
        <title>The Global Catalogue of Microorganisms (GCM) 10K type strain sequencing project: providing services to taxonomists for standard genome sequencing and annotation.</title>
        <authorList>
            <consortium name="The Broad Institute Genomics Platform"/>
            <consortium name="The Broad Institute Genome Sequencing Center for Infectious Disease"/>
            <person name="Wu L."/>
            <person name="Ma J."/>
        </authorList>
    </citation>
    <scope>NUCLEOTIDE SEQUENCE [LARGE SCALE GENOMIC DNA]</scope>
    <source>
        <strain evidence="4">NBRC 108728</strain>
    </source>
</reference>
<dbReference type="Proteomes" id="UP001321486">
    <property type="component" value="Chromosome"/>
</dbReference>
<dbReference type="Gene3D" id="3.90.180.10">
    <property type="entry name" value="Medium-chain alcohol dehydrogenases, catalytic domain"/>
    <property type="match status" value="1"/>
</dbReference>
<evidence type="ECO:0000313" key="4">
    <source>
        <dbReference type="Proteomes" id="UP001321486"/>
    </source>
</evidence>
<organism evidence="3 4">
    <name type="scientific">Frondihabitans sucicola</name>
    <dbReference type="NCBI Taxonomy" id="1268041"/>
    <lineage>
        <taxon>Bacteria</taxon>
        <taxon>Bacillati</taxon>
        <taxon>Actinomycetota</taxon>
        <taxon>Actinomycetes</taxon>
        <taxon>Micrococcales</taxon>
        <taxon>Microbacteriaceae</taxon>
        <taxon>Frondihabitans</taxon>
    </lineage>
</organism>
<keyword evidence="1" id="KW-0521">NADP</keyword>
<dbReference type="Gene3D" id="3.40.50.720">
    <property type="entry name" value="NAD(P)-binding Rossmann-like Domain"/>
    <property type="match status" value="1"/>
</dbReference>
<dbReference type="RefSeq" id="WP_286345465.1">
    <property type="nucleotide sequence ID" value="NZ_AP027732.1"/>
</dbReference>
<evidence type="ECO:0000313" key="3">
    <source>
        <dbReference type="EMBL" id="BDZ48501.1"/>
    </source>
</evidence>
<feature type="domain" description="Enoyl reductase (ER)" evidence="2">
    <location>
        <begin position="10"/>
        <end position="307"/>
    </location>
</feature>
<protein>
    <submittedName>
        <fullName evidence="3">NADPH:quinone reductase</fullName>
    </submittedName>
</protein>
<dbReference type="SUPFAM" id="SSF51735">
    <property type="entry name" value="NAD(P)-binding Rossmann-fold domains"/>
    <property type="match status" value="1"/>
</dbReference>
<name>A0ABM8GJD7_9MICO</name>
<sequence length="312" mass="31749">MIAVHFDRTGDPSVLRLAEHARPEPGAGSVLIHVRAAGISPVDLGLRAGTTPMASSLPLPHVPGVDAAGVVVALGDGVDDVRVGDEVFGSVDLATLGGATAEFAVLAAWAARPAEFPWSQAAGAGSSVETATRALDLLEVDTGTTVLVDGAAGGVGVVAAQLAVARGARVFGTARTESLDVVAALDGVTAIRAGMHLSHDLRDEGVDRVDRALDTSGAGVLPTLVALTGSPDRVVTIADFSAAEHGVRLTRGALAGEADGRHGLAEAARLAREGSFRVPLRGTFPFSQAAAAHRAAEKRPRWGKVILVNDVF</sequence>
<dbReference type="PANTHER" id="PTHR44154">
    <property type="entry name" value="QUINONE OXIDOREDUCTASE"/>
    <property type="match status" value="1"/>
</dbReference>
<dbReference type="SUPFAM" id="SSF50129">
    <property type="entry name" value="GroES-like"/>
    <property type="match status" value="1"/>
</dbReference>
<dbReference type="PANTHER" id="PTHR44154:SF1">
    <property type="entry name" value="QUINONE OXIDOREDUCTASE"/>
    <property type="match status" value="1"/>
</dbReference>
<dbReference type="InterPro" id="IPR013154">
    <property type="entry name" value="ADH-like_N"/>
</dbReference>
<dbReference type="InterPro" id="IPR036291">
    <property type="entry name" value="NAD(P)-bd_dom_sf"/>
</dbReference>
<dbReference type="InterPro" id="IPR011032">
    <property type="entry name" value="GroES-like_sf"/>
</dbReference>
<dbReference type="CDD" id="cd05289">
    <property type="entry name" value="MDR_like_2"/>
    <property type="match status" value="1"/>
</dbReference>
<dbReference type="Pfam" id="PF08240">
    <property type="entry name" value="ADH_N"/>
    <property type="match status" value="1"/>
</dbReference>
<gene>
    <name evidence="3" type="ORF">GCM10025867_07420</name>
</gene>
<dbReference type="InterPro" id="IPR020843">
    <property type="entry name" value="ER"/>
</dbReference>
<evidence type="ECO:0000259" key="2">
    <source>
        <dbReference type="SMART" id="SM00829"/>
    </source>
</evidence>
<dbReference type="SMART" id="SM00829">
    <property type="entry name" value="PKS_ER"/>
    <property type="match status" value="1"/>
</dbReference>
<accession>A0ABM8GJD7</accession>
<dbReference type="InterPro" id="IPR051603">
    <property type="entry name" value="Zinc-ADH_QOR/CCCR"/>
</dbReference>
<proteinExistence type="predicted"/>